<dbReference type="GO" id="GO:0120147">
    <property type="term" value="F:formylglycine-generating oxidase activity"/>
    <property type="evidence" value="ECO:0007669"/>
    <property type="project" value="TreeGrafter"/>
</dbReference>
<feature type="domain" description="Sulfatase-modifying factor enzyme-like" evidence="2">
    <location>
        <begin position="41"/>
        <end position="286"/>
    </location>
</feature>
<protein>
    <submittedName>
        <fullName evidence="3">Formylglycine-generating enzyme family protein</fullName>
    </submittedName>
</protein>
<gene>
    <name evidence="3" type="ORF">H4O21_11075</name>
</gene>
<dbReference type="Pfam" id="PF03781">
    <property type="entry name" value="FGE-sulfatase"/>
    <property type="match status" value="1"/>
</dbReference>
<dbReference type="Gene3D" id="3.90.1580.10">
    <property type="entry name" value="paralog of FGE (formylglycine-generating enzyme)"/>
    <property type="match status" value="1"/>
</dbReference>
<evidence type="ECO:0000313" key="3">
    <source>
        <dbReference type="EMBL" id="MBB1487153.1"/>
    </source>
</evidence>
<dbReference type="PANTHER" id="PTHR23150:SF19">
    <property type="entry name" value="FORMYLGLYCINE-GENERATING ENZYME"/>
    <property type="match status" value="1"/>
</dbReference>
<dbReference type="InterPro" id="IPR005532">
    <property type="entry name" value="SUMF_dom"/>
</dbReference>
<evidence type="ECO:0000313" key="4">
    <source>
        <dbReference type="Proteomes" id="UP000565262"/>
    </source>
</evidence>
<proteinExistence type="predicted"/>
<dbReference type="PANTHER" id="PTHR23150">
    <property type="entry name" value="SULFATASE MODIFYING FACTOR 1, 2"/>
    <property type="match status" value="1"/>
</dbReference>
<dbReference type="Proteomes" id="UP000565262">
    <property type="component" value="Unassembled WGS sequence"/>
</dbReference>
<accession>A0A839INT8</accession>
<dbReference type="SUPFAM" id="SSF56436">
    <property type="entry name" value="C-type lectin-like"/>
    <property type="match status" value="1"/>
</dbReference>
<dbReference type="InterPro" id="IPR042095">
    <property type="entry name" value="SUMF_sf"/>
</dbReference>
<comment type="caution">
    <text evidence="3">The sequence shown here is derived from an EMBL/GenBank/DDBJ whole genome shotgun (WGS) entry which is preliminary data.</text>
</comment>
<dbReference type="InterPro" id="IPR051043">
    <property type="entry name" value="Sulfatase_Mod_Factor_Kinase"/>
</dbReference>
<sequence>MNLHPLSPPVFPMPWANEWGEDEYGLWMAFSYQGQRYAFRWIPPGSFTMGSPEDETGRSDNETQQGVTFAEGFWMGEFPVTQGLYQAVTGDNPSHFNSQPQNELLPVETVNWQDAQAFIQALNQLHPDLNVNLPLECMWEYACRAGTQTPFWFGDQLDLSWVNYDGQWGLRKKNESDNTKAARKQTNPAGDYPPNPWGLFDMHGNVFEWCLEPWQDTYPVQEKPVALKNDWLSQMDASLQHSEYADEPRFSVRGGCWGHFGRGCRSAFRLGIGTDDRHMLQGFRLALGPEL</sequence>
<dbReference type="EMBL" id="JACJFM010000012">
    <property type="protein sequence ID" value="MBB1487153.1"/>
    <property type="molecule type" value="Genomic_DNA"/>
</dbReference>
<feature type="region of interest" description="Disordered" evidence="1">
    <location>
        <begin position="174"/>
        <end position="194"/>
    </location>
</feature>
<reference evidence="3 4" key="1">
    <citation type="submission" date="2020-08" db="EMBL/GenBank/DDBJ databases">
        <title>Oceanospirillum sp. nov. isolated from marine sediment.</title>
        <authorList>
            <person name="Ji X."/>
        </authorList>
    </citation>
    <scope>NUCLEOTIDE SEQUENCE [LARGE SCALE GENOMIC DNA]</scope>
    <source>
        <strain evidence="3 4">D5</strain>
    </source>
</reference>
<name>A0A839INT8_9GAMM</name>
<dbReference type="InterPro" id="IPR016187">
    <property type="entry name" value="CTDL_fold"/>
</dbReference>
<evidence type="ECO:0000256" key="1">
    <source>
        <dbReference type="SAM" id="MobiDB-lite"/>
    </source>
</evidence>
<keyword evidence="4" id="KW-1185">Reference proteome</keyword>
<evidence type="ECO:0000259" key="2">
    <source>
        <dbReference type="Pfam" id="PF03781"/>
    </source>
</evidence>
<dbReference type="RefSeq" id="WP_182808936.1">
    <property type="nucleotide sequence ID" value="NZ_JACJFM010000012.1"/>
</dbReference>
<dbReference type="AlphaFoldDB" id="A0A839INT8"/>
<organism evidence="3 4">
    <name type="scientific">Oceanospirillum sediminis</name>
    <dbReference type="NCBI Taxonomy" id="2760088"/>
    <lineage>
        <taxon>Bacteria</taxon>
        <taxon>Pseudomonadati</taxon>
        <taxon>Pseudomonadota</taxon>
        <taxon>Gammaproteobacteria</taxon>
        <taxon>Oceanospirillales</taxon>
        <taxon>Oceanospirillaceae</taxon>
        <taxon>Oceanospirillum</taxon>
    </lineage>
</organism>